<name>X0V2Z8_9ZZZZ</name>
<organism evidence="1">
    <name type="scientific">marine sediment metagenome</name>
    <dbReference type="NCBI Taxonomy" id="412755"/>
    <lineage>
        <taxon>unclassified sequences</taxon>
        <taxon>metagenomes</taxon>
        <taxon>ecological metagenomes</taxon>
    </lineage>
</organism>
<dbReference type="EMBL" id="BARS01022228">
    <property type="protein sequence ID" value="GAG12455.1"/>
    <property type="molecule type" value="Genomic_DNA"/>
</dbReference>
<gene>
    <name evidence="1" type="ORF">S01H1_35564</name>
</gene>
<reference evidence="1" key="1">
    <citation type="journal article" date="2014" name="Front. Microbiol.">
        <title>High frequency of phylogenetically diverse reductive dehalogenase-homologous genes in deep subseafloor sedimentary metagenomes.</title>
        <authorList>
            <person name="Kawai M."/>
            <person name="Futagami T."/>
            <person name="Toyoda A."/>
            <person name="Takaki Y."/>
            <person name="Nishi S."/>
            <person name="Hori S."/>
            <person name="Arai W."/>
            <person name="Tsubouchi T."/>
            <person name="Morono Y."/>
            <person name="Uchiyama I."/>
            <person name="Ito T."/>
            <person name="Fujiyama A."/>
            <person name="Inagaki F."/>
            <person name="Takami H."/>
        </authorList>
    </citation>
    <scope>NUCLEOTIDE SEQUENCE</scope>
    <source>
        <strain evidence="1">Expedition CK06-06</strain>
    </source>
</reference>
<feature type="non-terminal residue" evidence="1">
    <location>
        <position position="87"/>
    </location>
</feature>
<dbReference type="AlphaFoldDB" id="X0V2Z8"/>
<proteinExistence type="predicted"/>
<comment type="caution">
    <text evidence="1">The sequence shown here is derived from an EMBL/GenBank/DDBJ whole genome shotgun (WGS) entry which is preliminary data.</text>
</comment>
<sequence>MTTTYNFRPRKSLTGGVAGSLDNLNGSILINGDGTVVIASDYIYAYILNATSGAEENSPDIIAPDRNTGDKRHIRKKFYVVHDELIG</sequence>
<accession>X0V2Z8</accession>
<protein>
    <submittedName>
        <fullName evidence="1">Uncharacterized protein</fullName>
    </submittedName>
</protein>
<evidence type="ECO:0000313" key="1">
    <source>
        <dbReference type="EMBL" id="GAG12455.1"/>
    </source>
</evidence>